<dbReference type="RefSeq" id="WP_192568168.1">
    <property type="nucleotide sequence ID" value="NZ_JACZEP010000009.1"/>
</dbReference>
<evidence type="ECO:0000313" key="1">
    <source>
        <dbReference type="EMBL" id="MBE1207316.1"/>
    </source>
</evidence>
<dbReference type="EMBL" id="JACZEP010000009">
    <property type="protein sequence ID" value="MBE1207316.1"/>
    <property type="molecule type" value="Genomic_DNA"/>
</dbReference>
<gene>
    <name evidence="1" type="ORF">IHE39_23745</name>
</gene>
<comment type="caution">
    <text evidence="1">The sequence shown here is derived from an EMBL/GenBank/DDBJ whole genome shotgun (WGS) entry which is preliminary data.</text>
</comment>
<proteinExistence type="predicted"/>
<protein>
    <submittedName>
        <fullName evidence="1">Uncharacterized protein</fullName>
    </submittedName>
</protein>
<accession>A0ABR9GUF3</accession>
<dbReference type="Proteomes" id="UP000598227">
    <property type="component" value="Unassembled WGS sequence"/>
</dbReference>
<name>A0ABR9GUF3_9HYPH</name>
<reference evidence="1 2" key="1">
    <citation type="submission" date="2020-09" db="EMBL/GenBank/DDBJ databases">
        <title>Draft Genome Sequence of Aminobacter carboxidus type strain DSM 1086, a soil Gram-negative carboxydobacterium.</title>
        <authorList>
            <person name="Turrini P."/>
            <person name="Tescari M."/>
            <person name="Artuso I."/>
            <person name="Lugli G.A."/>
            <person name="Frangipani E."/>
            <person name="Ventura M."/>
            <person name="Visca P."/>
        </authorList>
    </citation>
    <scope>NUCLEOTIDE SEQUENCE [LARGE SCALE GENOMIC DNA]</scope>
    <source>
        <strain evidence="1 2">DSM 1086</strain>
    </source>
</reference>
<keyword evidence="2" id="KW-1185">Reference proteome</keyword>
<organism evidence="1 2">
    <name type="scientific">Aminobacter carboxidus</name>
    <dbReference type="NCBI Taxonomy" id="376165"/>
    <lineage>
        <taxon>Bacteria</taxon>
        <taxon>Pseudomonadati</taxon>
        <taxon>Pseudomonadota</taxon>
        <taxon>Alphaproteobacteria</taxon>
        <taxon>Hyphomicrobiales</taxon>
        <taxon>Phyllobacteriaceae</taxon>
        <taxon>Aminobacter</taxon>
    </lineage>
</organism>
<sequence>MDFLLRYQGVRMVGVTGIEPVTPAMSMQCSPDYRRCRSGERLNEFNCLTQSTTFLGYTQPIENTGSHGARYIYQWYRFICVFANVKRCKMNFIDILINNIVQ</sequence>
<evidence type="ECO:0000313" key="2">
    <source>
        <dbReference type="Proteomes" id="UP000598227"/>
    </source>
</evidence>